<protein>
    <submittedName>
        <fullName evidence="2">Arsenic metallochaperone ArsD family protein</fullName>
    </submittedName>
</protein>
<dbReference type="AlphaFoldDB" id="A0A4Q1KYE5"/>
<evidence type="ECO:0000313" key="1">
    <source>
        <dbReference type="EMBL" id="RXR24891.1"/>
    </source>
</evidence>
<dbReference type="EMBL" id="SDJQ01000009">
    <property type="protein sequence ID" value="RXR34905.1"/>
    <property type="molecule type" value="Genomic_DNA"/>
</dbReference>
<evidence type="ECO:0000313" key="3">
    <source>
        <dbReference type="Proteomes" id="UP000289805"/>
    </source>
</evidence>
<name>A0A4Q1KYE5_9CELL</name>
<dbReference type="Gene3D" id="3.40.30.10">
    <property type="entry name" value="Glutaredoxin"/>
    <property type="match status" value="1"/>
</dbReference>
<dbReference type="InterPro" id="IPR010712">
    <property type="entry name" value="Arsenical-R_ArsD"/>
</dbReference>
<accession>A0A4Q1KYE5</accession>
<organism evidence="2 3">
    <name type="scientific">Oerskovia turbata</name>
    <dbReference type="NCBI Taxonomy" id="1713"/>
    <lineage>
        <taxon>Bacteria</taxon>
        <taxon>Bacillati</taxon>
        <taxon>Actinomycetota</taxon>
        <taxon>Actinomycetes</taxon>
        <taxon>Micrococcales</taxon>
        <taxon>Cellulomonadaceae</taxon>
        <taxon>Oerskovia</taxon>
    </lineage>
</organism>
<dbReference type="GO" id="GO:0003677">
    <property type="term" value="F:DNA binding"/>
    <property type="evidence" value="ECO:0007669"/>
    <property type="project" value="InterPro"/>
</dbReference>
<dbReference type="Proteomes" id="UP000289805">
    <property type="component" value="Unassembled WGS sequence"/>
</dbReference>
<dbReference type="EMBL" id="SDJR01000008">
    <property type="protein sequence ID" value="RXR24891.1"/>
    <property type="molecule type" value="Genomic_DNA"/>
</dbReference>
<evidence type="ECO:0000313" key="4">
    <source>
        <dbReference type="Proteomes" id="UP000290517"/>
    </source>
</evidence>
<dbReference type="RefSeq" id="WP_084690033.1">
    <property type="nucleotide sequence ID" value="NZ_JOFV01000007.1"/>
</dbReference>
<comment type="caution">
    <text evidence="2">The sequence shown here is derived from an EMBL/GenBank/DDBJ whole genome shotgun (WGS) entry which is preliminary data.</text>
</comment>
<reference evidence="3 4" key="1">
    <citation type="submission" date="2019-01" db="EMBL/GenBank/DDBJ databases">
        <title>Oerskovia turbata Genome sequencing and assembly.</title>
        <authorList>
            <person name="Dou T."/>
        </authorList>
    </citation>
    <scope>NUCLEOTIDE SEQUENCE [LARGE SCALE GENOMIC DNA]</scope>
    <source>
        <strain evidence="2 3">JCM12123</strain>
        <strain evidence="1 4">JCM3160</strain>
    </source>
</reference>
<evidence type="ECO:0000313" key="2">
    <source>
        <dbReference type="EMBL" id="RXR34905.1"/>
    </source>
</evidence>
<dbReference type="OrthoDB" id="9801358at2"/>
<keyword evidence="4" id="KW-1185">Reference proteome</keyword>
<dbReference type="Proteomes" id="UP000290517">
    <property type="component" value="Unassembled WGS sequence"/>
</dbReference>
<dbReference type="GO" id="GO:0046685">
    <property type="term" value="P:response to arsenic-containing substance"/>
    <property type="evidence" value="ECO:0007669"/>
    <property type="project" value="InterPro"/>
</dbReference>
<proteinExistence type="predicted"/>
<dbReference type="Pfam" id="PF06953">
    <property type="entry name" value="ArsD"/>
    <property type="match status" value="1"/>
</dbReference>
<sequence length="127" mass="12967">MSTVVLFDGQSCCSPVRGREESAQAVAQFVADAQWLQEQGVAARRVTISSAPEEFAGTPAVAELISVQGMNALPALTVDGKLVASGRYPARAELAQWCGLGASDEVAPDAPTGAGTCCAPVTAESGR</sequence>
<gene>
    <name evidence="2" type="primary">arsD</name>
    <name evidence="1" type="ORF">EQW73_13800</name>
    <name evidence="2" type="ORF">EQW78_06780</name>
</gene>
<dbReference type="STRING" id="1713.GCA_000718325_01761"/>
<dbReference type="GO" id="GO:0045892">
    <property type="term" value="P:negative regulation of DNA-templated transcription"/>
    <property type="evidence" value="ECO:0007669"/>
    <property type="project" value="InterPro"/>
</dbReference>